<evidence type="ECO:0000256" key="2">
    <source>
        <dbReference type="ARBA" id="ARBA00023015"/>
    </source>
</evidence>
<dbReference type="PROSITE" id="PS50931">
    <property type="entry name" value="HTH_LYSR"/>
    <property type="match status" value="1"/>
</dbReference>
<evidence type="ECO:0000256" key="4">
    <source>
        <dbReference type="ARBA" id="ARBA00023163"/>
    </source>
</evidence>
<evidence type="ECO:0000256" key="3">
    <source>
        <dbReference type="ARBA" id="ARBA00023125"/>
    </source>
</evidence>
<gene>
    <name evidence="6" type="ORF">GXW78_26310</name>
</gene>
<reference evidence="7" key="1">
    <citation type="journal article" date="2021" name="Syst. Appl. Microbiol.">
        <title>Roseomonas hellenica sp. nov., isolated from roots of wild-growing Alkanna tinctoria.</title>
        <authorList>
            <person name="Rat A."/>
            <person name="Naranjo H.D."/>
            <person name="Lebbe L."/>
            <person name="Cnockaert M."/>
            <person name="Krigas N."/>
            <person name="Grigoriadou K."/>
            <person name="Maloupa E."/>
            <person name="Willems A."/>
        </authorList>
    </citation>
    <scope>NUCLEOTIDE SEQUENCE [LARGE SCALE GENOMIC DNA]</scope>
    <source>
        <strain evidence="7">LMG 31159</strain>
    </source>
</reference>
<keyword evidence="3" id="KW-0238">DNA-binding</keyword>
<dbReference type="InterPro" id="IPR036388">
    <property type="entry name" value="WH-like_DNA-bd_sf"/>
</dbReference>
<dbReference type="RefSeq" id="WP_211871902.1">
    <property type="nucleotide sequence ID" value="NZ_JAAEDI010000042.1"/>
</dbReference>
<sequence length="308" mass="34164">MNLTQLRSAREVALQDFNLGRAARRLNASQPGITRHIQLLEADLGVAIFARSGRRLTGLTPAGRALMPLAERMLDTHHQMQGVARDYATGASGEITVATMHAHARYILPGPIANFVQDFPLVRLRLRQGSRADVIRWLSCGEADFSLSSVPEGAFSDLQFHHCYDVHRVVLTPKGHPLTNCKRLTLEDLVQYPIITYDHLLQVWEVAGHELERRGLRPNFVLSAVDADIMKTYVRSGLGIGIISNIAYDSEMDADLEALDARHLFWTAPVQVGVRRHDKLSPHALHLVGLFAPAVQRALQLGGRSLTT</sequence>
<keyword evidence="4" id="KW-0804">Transcription</keyword>
<keyword evidence="7" id="KW-1185">Reference proteome</keyword>
<protein>
    <submittedName>
        <fullName evidence="6">LysR family transcriptional regulator</fullName>
    </submittedName>
</protein>
<dbReference type="Gene3D" id="3.40.190.10">
    <property type="entry name" value="Periplasmic binding protein-like II"/>
    <property type="match status" value="2"/>
</dbReference>
<accession>A0ABS5EQ90</accession>
<evidence type="ECO:0000313" key="6">
    <source>
        <dbReference type="EMBL" id="MBR0653196.1"/>
    </source>
</evidence>
<dbReference type="InterPro" id="IPR036390">
    <property type="entry name" value="WH_DNA-bd_sf"/>
</dbReference>
<feature type="domain" description="HTH lysR-type" evidence="5">
    <location>
        <begin position="1"/>
        <end position="59"/>
    </location>
</feature>
<proteinExistence type="inferred from homology"/>
<evidence type="ECO:0000259" key="5">
    <source>
        <dbReference type="PROSITE" id="PS50931"/>
    </source>
</evidence>
<keyword evidence="2" id="KW-0805">Transcription regulation</keyword>
<evidence type="ECO:0000256" key="1">
    <source>
        <dbReference type="ARBA" id="ARBA00009437"/>
    </source>
</evidence>
<evidence type="ECO:0000313" key="7">
    <source>
        <dbReference type="Proteomes" id="UP000698752"/>
    </source>
</evidence>
<dbReference type="Proteomes" id="UP000698752">
    <property type="component" value="Unassembled WGS sequence"/>
</dbReference>
<comment type="caution">
    <text evidence="6">The sequence shown here is derived from an EMBL/GenBank/DDBJ whole genome shotgun (WGS) entry which is preliminary data.</text>
</comment>
<comment type="similarity">
    <text evidence="1">Belongs to the LysR transcriptional regulatory family.</text>
</comment>
<dbReference type="InterPro" id="IPR000847">
    <property type="entry name" value="LysR_HTH_N"/>
</dbReference>
<dbReference type="EMBL" id="JAAEDI010000042">
    <property type="protein sequence ID" value="MBR0653196.1"/>
    <property type="molecule type" value="Genomic_DNA"/>
</dbReference>
<dbReference type="PANTHER" id="PTHR30419">
    <property type="entry name" value="HTH-TYPE TRANSCRIPTIONAL REGULATOR YBHD"/>
    <property type="match status" value="1"/>
</dbReference>
<dbReference type="PRINTS" id="PR00039">
    <property type="entry name" value="HTHLYSR"/>
</dbReference>
<dbReference type="Gene3D" id="1.10.10.10">
    <property type="entry name" value="Winged helix-like DNA-binding domain superfamily/Winged helix DNA-binding domain"/>
    <property type="match status" value="1"/>
</dbReference>
<name>A0ABS5EQ90_9PROT</name>
<organism evidence="6 7">
    <name type="scientific">Neoroseomonas terrae</name>
    <dbReference type="NCBI Taxonomy" id="424799"/>
    <lineage>
        <taxon>Bacteria</taxon>
        <taxon>Pseudomonadati</taxon>
        <taxon>Pseudomonadota</taxon>
        <taxon>Alphaproteobacteria</taxon>
        <taxon>Acetobacterales</taxon>
        <taxon>Acetobacteraceae</taxon>
        <taxon>Neoroseomonas</taxon>
    </lineage>
</organism>
<dbReference type="SUPFAM" id="SSF46785">
    <property type="entry name" value="Winged helix' DNA-binding domain"/>
    <property type="match status" value="1"/>
</dbReference>
<dbReference type="InterPro" id="IPR005119">
    <property type="entry name" value="LysR_subst-bd"/>
</dbReference>
<dbReference type="Pfam" id="PF00126">
    <property type="entry name" value="HTH_1"/>
    <property type="match status" value="1"/>
</dbReference>
<dbReference type="SUPFAM" id="SSF53850">
    <property type="entry name" value="Periplasmic binding protein-like II"/>
    <property type="match status" value="1"/>
</dbReference>
<dbReference type="PANTHER" id="PTHR30419:SF8">
    <property type="entry name" value="NITROGEN ASSIMILATION TRANSCRIPTIONAL ACTIVATOR-RELATED"/>
    <property type="match status" value="1"/>
</dbReference>
<dbReference type="InterPro" id="IPR050950">
    <property type="entry name" value="HTH-type_LysR_regulators"/>
</dbReference>
<dbReference type="Pfam" id="PF03466">
    <property type="entry name" value="LysR_substrate"/>
    <property type="match status" value="1"/>
</dbReference>